<dbReference type="PANTHER" id="PTHR36978">
    <property type="entry name" value="P-LOOP CONTAINING NUCLEOTIDE TRIPHOSPHATE HYDROLASE"/>
    <property type="match status" value="1"/>
</dbReference>
<protein>
    <submittedName>
        <fullName evidence="1">Sulfotransferase family protein</fullName>
    </submittedName>
</protein>
<evidence type="ECO:0000313" key="1">
    <source>
        <dbReference type="EMBL" id="MBP0461241.1"/>
    </source>
</evidence>
<sequence>MVDVIGAGYGRTGTLSLRTALERLGFAPCYHMVEVLRDPDQLPRWSRALASDPVDIAGVLDGYRASVDFPTSMFWREQLAAWPDAKVVLTVRDPHRWYASAKETIFSMNRPDVDHPDPEIRELRRFMGQELMPRVMDVGADRPLNELDEEEAVAAFERHVADVRASVPQDRLLVFEVKEGWEPLCAFLGVPVPDEEFPRVNEAAGFRQVAEAAFAERARALAARRG</sequence>
<proteinExistence type="predicted"/>
<dbReference type="RefSeq" id="WP_209344341.1">
    <property type="nucleotide sequence ID" value="NZ_JAGIQL010000170.1"/>
</dbReference>
<dbReference type="Pfam" id="PF17784">
    <property type="entry name" value="Sulfotransfer_4"/>
    <property type="match status" value="1"/>
</dbReference>
<reference evidence="1" key="1">
    <citation type="submission" date="2021-03" db="EMBL/GenBank/DDBJ databases">
        <title>Whole genome sequence of Streptomyces bomunensis MMS17-BM035.</title>
        <authorList>
            <person name="Lee J.H."/>
        </authorList>
    </citation>
    <scope>NUCLEOTIDE SEQUENCE</scope>
    <source>
        <strain evidence="1">MMS17-BM035</strain>
    </source>
</reference>
<dbReference type="InterPro" id="IPR027417">
    <property type="entry name" value="P-loop_NTPase"/>
</dbReference>
<accession>A0A940RYC7</accession>
<dbReference type="SUPFAM" id="SSF52540">
    <property type="entry name" value="P-loop containing nucleoside triphosphate hydrolases"/>
    <property type="match status" value="1"/>
</dbReference>
<dbReference type="AlphaFoldDB" id="A0A940RYC7"/>
<gene>
    <name evidence="1" type="ORF">JFN87_27820</name>
</gene>
<keyword evidence="2" id="KW-1185">Reference proteome</keyword>
<dbReference type="PANTHER" id="PTHR36978:SF4">
    <property type="entry name" value="P-LOOP CONTAINING NUCLEOSIDE TRIPHOSPHATE HYDROLASE PROTEIN"/>
    <property type="match status" value="1"/>
</dbReference>
<evidence type="ECO:0000313" key="2">
    <source>
        <dbReference type="Proteomes" id="UP000670475"/>
    </source>
</evidence>
<comment type="caution">
    <text evidence="1">The sequence shown here is derived from an EMBL/GenBank/DDBJ whole genome shotgun (WGS) entry which is preliminary data.</text>
</comment>
<dbReference type="InterPro" id="IPR040632">
    <property type="entry name" value="Sulfotransfer_4"/>
</dbReference>
<dbReference type="Gene3D" id="3.40.50.300">
    <property type="entry name" value="P-loop containing nucleotide triphosphate hydrolases"/>
    <property type="match status" value="1"/>
</dbReference>
<organism evidence="1 2">
    <name type="scientific">Streptomyces montanisoli</name>
    <dbReference type="NCBI Taxonomy" id="2798581"/>
    <lineage>
        <taxon>Bacteria</taxon>
        <taxon>Bacillati</taxon>
        <taxon>Actinomycetota</taxon>
        <taxon>Actinomycetes</taxon>
        <taxon>Kitasatosporales</taxon>
        <taxon>Streptomycetaceae</taxon>
        <taxon>Streptomyces</taxon>
    </lineage>
</organism>
<dbReference type="EMBL" id="JAGIQL010000170">
    <property type="protein sequence ID" value="MBP0461241.1"/>
    <property type="molecule type" value="Genomic_DNA"/>
</dbReference>
<dbReference type="Proteomes" id="UP000670475">
    <property type="component" value="Unassembled WGS sequence"/>
</dbReference>
<name>A0A940RYC7_9ACTN</name>